<keyword evidence="2" id="KW-0963">Cytoplasm</keyword>
<dbReference type="Proteomes" id="UP000196239">
    <property type="component" value="Chromosome 1"/>
</dbReference>
<dbReference type="GO" id="GO:0008817">
    <property type="term" value="F:corrinoid adenosyltransferase activity"/>
    <property type="evidence" value="ECO:0007669"/>
    <property type="project" value="UniProtKB-EC"/>
</dbReference>
<gene>
    <name evidence="7" type="primary">yvqK</name>
    <name evidence="7" type="ORF">NDEV_1099</name>
</gene>
<proteinExistence type="predicted"/>
<dbReference type="AlphaFoldDB" id="A0A128A3C4"/>
<comment type="subcellular location">
    <subcellularLocation>
        <location evidence="1">Cytoplasm</location>
    </subcellularLocation>
</comment>
<evidence type="ECO:0000259" key="6">
    <source>
        <dbReference type="Pfam" id="PF01923"/>
    </source>
</evidence>
<keyword evidence="3 7" id="KW-0808">Transferase</keyword>
<evidence type="ECO:0000256" key="2">
    <source>
        <dbReference type="ARBA" id="ARBA00022490"/>
    </source>
</evidence>
<feature type="domain" description="Cobalamin adenosyltransferase-like" evidence="6">
    <location>
        <begin position="3"/>
        <end position="164"/>
    </location>
</feature>
<dbReference type="PANTHER" id="PTHR12213:SF0">
    <property type="entry name" value="CORRINOID ADENOSYLTRANSFERASE MMAB"/>
    <property type="match status" value="1"/>
</dbReference>
<evidence type="ECO:0000256" key="3">
    <source>
        <dbReference type="ARBA" id="ARBA00022679"/>
    </source>
</evidence>
<evidence type="ECO:0000256" key="5">
    <source>
        <dbReference type="ARBA" id="ARBA00022840"/>
    </source>
</evidence>
<dbReference type="EC" id="2.5.1.17" evidence="7"/>
<dbReference type="GO" id="GO:0005737">
    <property type="term" value="C:cytoplasm"/>
    <property type="evidence" value="ECO:0007669"/>
    <property type="project" value="UniProtKB-SubCell"/>
</dbReference>
<dbReference type="Gene3D" id="1.20.1200.10">
    <property type="entry name" value="Cobalamin adenosyltransferase-like"/>
    <property type="match status" value="1"/>
</dbReference>
<dbReference type="PANTHER" id="PTHR12213">
    <property type="entry name" value="CORRINOID ADENOSYLTRANSFERASE"/>
    <property type="match status" value="1"/>
</dbReference>
<keyword evidence="5" id="KW-0067">ATP-binding</keyword>
<accession>A0A128A3C4</accession>
<evidence type="ECO:0000313" key="8">
    <source>
        <dbReference type="Proteomes" id="UP000196239"/>
    </source>
</evidence>
<dbReference type="EMBL" id="LN890280">
    <property type="protein sequence ID" value="CUR51864.1"/>
    <property type="molecule type" value="Genomic_DNA"/>
</dbReference>
<dbReference type="Pfam" id="PF01923">
    <property type="entry name" value="Cob_adeno_trans"/>
    <property type="match status" value="1"/>
</dbReference>
<dbReference type="InterPro" id="IPR016030">
    <property type="entry name" value="CblAdoTrfase-like"/>
</dbReference>
<dbReference type="GO" id="GO:0005524">
    <property type="term" value="F:ATP binding"/>
    <property type="evidence" value="ECO:0007669"/>
    <property type="project" value="UniProtKB-KW"/>
</dbReference>
<keyword evidence="8" id="KW-1185">Reference proteome</keyword>
<reference evidence="8" key="1">
    <citation type="submission" date="2015-10" db="EMBL/GenBank/DDBJ databases">
        <authorList>
            <person name="Lehtovirta-Morley L.E."/>
            <person name="Vieille C."/>
        </authorList>
    </citation>
    <scope>NUCLEOTIDE SEQUENCE [LARGE SCALE GENOMIC DNA]</scope>
</reference>
<evidence type="ECO:0000313" key="7">
    <source>
        <dbReference type="EMBL" id="CUR51864.1"/>
    </source>
</evidence>
<evidence type="ECO:0000256" key="1">
    <source>
        <dbReference type="ARBA" id="ARBA00004496"/>
    </source>
</evidence>
<name>A0A128A3C4_9ARCH</name>
<dbReference type="KEGG" id="ndv:NDEV_1099"/>
<organism evidence="7 8">
    <name type="scientific">Nitrosotalea devaniterrae</name>
    <dbReference type="NCBI Taxonomy" id="1078905"/>
    <lineage>
        <taxon>Archaea</taxon>
        <taxon>Nitrososphaerota</taxon>
        <taxon>Nitrososphaeria</taxon>
        <taxon>Nitrosotaleales</taxon>
        <taxon>Nitrosotaleaceae</taxon>
        <taxon>Nitrosotalea</taxon>
    </lineage>
</organism>
<dbReference type="SUPFAM" id="SSF89028">
    <property type="entry name" value="Cobalamin adenosyltransferase-like"/>
    <property type="match status" value="1"/>
</dbReference>
<dbReference type="InterPro" id="IPR036451">
    <property type="entry name" value="CblAdoTrfase-like_sf"/>
</dbReference>
<dbReference type="NCBIfam" id="TIGR00636">
    <property type="entry name" value="PduO_Nterm"/>
    <property type="match status" value="1"/>
</dbReference>
<dbReference type="InterPro" id="IPR029499">
    <property type="entry name" value="PduO-typ"/>
</dbReference>
<evidence type="ECO:0000256" key="4">
    <source>
        <dbReference type="ARBA" id="ARBA00022741"/>
    </source>
</evidence>
<dbReference type="FunFam" id="1.20.1200.10:FF:000003">
    <property type="entry name" value="ATP:cob(I)alamin adenosyltransferase"/>
    <property type="match status" value="1"/>
</dbReference>
<keyword evidence="4" id="KW-0547">Nucleotide-binding</keyword>
<sequence length="178" mass="19889">MKIYTKTGDDGTTGLIGNKRVKKSSPRIASYGMVDELNAAIGIILSSKLGKDITNLLTKIQNDLFVVGADLANPNMKSKSNRVTSEMITYLEKEIDRLEEKLSPITYFILPGGDLVASQIHLARAICRRAETNMVNLSEVDKINNLCLIYMNRLSDLLFVLARTINKRKKISDVAWKK</sequence>
<protein>
    <submittedName>
        <fullName evidence="7">Cob(I)yrinic acid a,c-diamide adenosyltransferase</fullName>
        <ecNumber evidence="7">2.5.1.17</ecNumber>
    </submittedName>
</protein>